<evidence type="ECO:0008006" key="14">
    <source>
        <dbReference type="Google" id="ProtNLM"/>
    </source>
</evidence>
<name>A0A4W4HI48_ELEEL</name>
<reference evidence="13" key="2">
    <citation type="journal article" date="2017" name="Sci. Adv.">
        <title>A tail of two voltages: Proteomic comparison of the three electric organs of the electric eel.</title>
        <authorList>
            <person name="Traeger L.L."/>
            <person name="Sabat G."/>
            <person name="Barrett-Wilt G.A."/>
            <person name="Wells G.B."/>
            <person name="Sussman M.R."/>
        </authorList>
    </citation>
    <scope>NUCLEOTIDE SEQUENCE [LARGE SCALE GENOMIC DNA]</scope>
</reference>
<keyword evidence="5" id="KW-0564">Palmitate</keyword>
<dbReference type="PANTHER" id="PTHR45806:SF1">
    <property type="entry name" value="SYNAPTOBREVIN HOMOLOG YKT6"/>
    <property type="match status" value="1"/>
</dbReference>
<keyword evidence="13" id="KW-1185">Reference proteome</keyword>
<feature type="domain" description="Longin" evidence="10">
    <location>
        <begin position="8"/>
        <end position="127"/>
    </location>
</feature>
<dbReference type="GO" id="GO:0005484">
    <property type="term" value="F:SNAP receptor activity"/>
    <property type="evidence" value="ECO:0007669"/>
    <property type="project" value="TreeGrafter"/>
</dbReference>
<evidence type="ECO:0000256" key="6">
    <source>
        <dbReference type="ARBA" id="ARBA00023288"/>
    </source>
</evidence>
<dbReference type="PROSITE" id="PS50892">
    <property type="entry name" value="V_SNARE"/>
    <property type="match status" value="1"/>
</dbReference>
<reference evidence="12" key="4">
    <citation type="submission" date="2025-08" db="UniProtKB">
        <authorList>
            <consortium name="Ensembl"/>
        </authorList>
    </citation>
    <scope>IDENTIFICATION</scope>
</reference>
<dbReference type="Proteomes" id="UP000314983">
    <property type="component" value="Chromosome 18"/>
</dbReference>
<evidence type="ECO:0000256" key="7">
    <source>
        <dbReference type="ARBA" id="ARBA00023289"/>
    </source>
</evidence>
<feature type="domain" description="V-SNARE coiled-coil homology" evidence="11">
    <location>
        <begin position="138"/>
        <end position="195"/>
    </location>
</feature>
<evidence type="ECO:0000256" key="4">
    <source>
        <dbReference type="ARBA" id="ARBA00023136"/>
    </source>
</evidence>
<dbReference type="InterPro" id="IPR010908">
    <property type="entry name" value="Longin_dom"/>
</dbReference>
<dbReference type="Gene3D" id="1.20.5.110">
    <property type="match status" value="1"/>
</dbReference>
<keyword evidence="9" id="KW-0175">Coiled coil</keyword>
<dbReference type="CDD" id="cd14824">
    <property type="entry name" value="Longin"/>
    <property type="match status" value="1"/>
</dbReference>
<dbReference type="STRING" id="8005.ENSEEEP00000049814"/>
<dbReference type="PROSITE" id="PS50859">
    <property type="entry name" value="LONGIN"/>
    <property type="match status" value="1"/>
</dbReference>
<reference evidence="13" key="1">
    <citation type="journal article" date="2014" name="Science">
        <title>Nonhuman genetics. Genomic basis for the convergent evolution of electric organs.</title>
        <authorList>
            <person name="Gallant J.R."/>
            <person name="Traeger L.L."/>
            <person name="Volkening J.D."/>
            <person name="Moffett H."/>
            <person name="Chen P.H."/>
            <person name="Novina C.D."/>
            <person name="Phillips G.N.Jr."/>
            <person name="Anand R."/>
            <person name="Wells G.B."/>
            <person name="Pinch M."/>
            <person name="Guth R."/>
            <person name="Unguez G.A."/>
            <person name="Albert J.S."/>
            <person name="Zakon H.H."/>
            <person name="Samanta M.P."/>
            <person name="Sussman M.R."/>
        </authorList>
    </citation>
    <scope>NUCLEOTIDE SEQUENCE [LARGE SCALE GENOMIC DNA]</scope>
</reference>
<keyword evidence="7" id="KW-0636">Prenylation</keyword>
<dbReference type="Gene3D" id="3.30.450.50">
    <property type="entry name" value="Longin domain"/>
    <property type="match status" value="1"/>
</dbReference>
<dbReference type="Pfam" id="PF13774">
    <property type="entry name" value="Longin"/>
    <property type="match status" value="1"/>
</dbReference>
<evidence type="ECO:0000256" key="3">
    <source>
        <dbReference type="ARBA" id="ARBA00022927"/>
    </source>
</evidence>
<reference evidence="12" key="3">
    <citation type="submission" date="2020-05" db="EMBL/GenBank/DDBJ databases">
        <title>Electrophorus electricus (electric eel) genome, fEleEle1, primary haplotype.</title>
        <authorList>
            <person name="Myers G."/>
            <person name="Meyer A."/>
            <person name="Fedrigo O."/>
            <person name="Formenti G."/>
            <person name="Rhie A."/>
            <person name="Tracey A."/>
            <person name="Sims Y."/>
            <person name="Jarvis E.D."/>
        </authorList>
    </citation>
    <scope>NUCLEOTIDE SEQUENCE [LARGE SCALE GENOMIC DNA]</scope>
</reference>
<evidence type="ECO:0000313" key="12">
    <source>
        <dbReference type="Ensembl" id="ENSEEEP00000049814.2"/>
    </source>
</evidence>
<dbReference type="SUPFAM" id="SSF64356">
    <property type="entry name" value="SNARE-like"/>
    <property type="match status" value="1"/>
</dbReference>
<dbReference type="SUPFAM" id="SSF58038">
    <property type="entry name" value="SNARE fusion complex"/>
    <property type="match status" value="1"/>
</dbReference>
<keyword evidence="4" id="KW-0472">Membrane</keyword>
<dbReference type="GO" id="GO:0015031">
    <property type="term" value="P:protein transport"/>
    <property type="evidence" value="ECO:0007669"/>
    <property type="project" value="UniProtKB-KW"/>
</dbReference>
<sequence>MKLFSLSIMYKGDSKPRLLTAAYDLSSFSYFQRSSIQEFMAFTGSLIVERSVFGNRSSIKEKDYMCHVHIRDDGLCAVLIADSEYPERVCFSLLDKVLDEFSRQVDDREWTTGTPESIRFTLLDEYISKYQNPREADALTRLQAEVDETKIILHNTMDSLLQRGEKLDDLVQKSEDLGQTSKTFYKTVSQRIWDKHSNPCTKDVFASTHP</sequence>
<evidence type="ECO:0000259" key="10">
    <source>
        <dbReference type="PROSITE" id="PS50859"/>
    </source>
</evidence>
<keyword evidence="2" id="KW-0488">Methylation</keyword>
<keyword evidence="6" id="KW-0449">Lipoprotein</keyword>
<keyword evidence="3" id="KW-0653">Protein transport</keyword>
<dbReference type="GO" id="GO:0005794">
    <property type="term" value="C:Golgi apparatus"/>
    <property type="evidence" value="ECO:0007669"/>
    <property type="project" value="TreeGrafter"/>
</dbReference>
<dbReference type="GO" id="GO:0006888">
    <property type="term" value="P:endoplasmic reticulum to Golgi vesicle-mediated transport"/>
    <property type="evidence" value="ECO:0007669"/>
    <property type="project" value="TreeGrafter"/>
</dbReference>
<evidence type="ECO:0000256" key="8">
    <source>
        <dbReference type="ARBA" id="ARBA00046278"/>
    </source>
</evidence>
<keyword evidence="3" id="KW-0813">Transport</keyword>
<accession>A0A4W4HI48</accession>
<dbReference type="GeneTree" id="ENSGT00390000015164"/>
<organism evidence="12 13">
    <name type="scientific">Electrophorus electricus</name>
    <name type="common">Electric eel</name>
    <name type="synonym">Gymnotus electricus</name>
    <dbReference type="NCBI Taxonomy" id="8005"/>
    <lineage>
        <taxon>Eukaryota</taxon>
        <taxon>Metazoa</taxon>
        <taxon>Chordata</taxon>
        <taxon>Craniata</taxon>
        <taxon>Vertebrata</taxon>
        <taxon>Euteleostomi</taxon>
        <taxon>Actinopterygii</taxon>
        <taxon>Neopterygii</taxon>
        <taxon>Teleostei</taxon>
        <taxon>Ostariophysi</taxon>
        <taxon>Gymnotiformes</taxon>
        <taxon>Gymnotoidei</taxon>
        <taxon>Gymnotidae</taxon>
        <taxon>Electrophorus</taxon>
    </lineage>
</organism>
<evidence type="ECO:0000256" key="2">
    <source>
        <dbReference type="ARBA" id="ARBA00022481"/>
    </source>
</evidence>
<protein>
    <recommendedName>
        <fullName evidence="14">Longin domain-containing protein</fullName>
    </recommendedName>
</protein>
<dbReference type="InterPro" id="IPR042855">
    <property type="entry name" value="V_SNARE_CC"/>
</dbReference>
<evidence type="ECO:0000259" key="11">
    <source>
        <dbReference type="PROSITE" id="PS50892"/>
    </source>
</evidence>
<comment type="subcellular location">
    <subcellularLocation>
        <location evidence="8">Endomembrane system</location>
        <topology evidence="8">Lipid-anchor</topology>
        <orientation evidence="8">Cytoplasmic side</orientation>
    </subcellularLocation>
</comment>
<evidence type="ECO:0000256" key="1">
    <source>
        <dbReference type="ARBA" id="ARBA00008025"/>
    </source>
</evidence>
<dbReference type="AlphaFoldDB" id="A0A4W4HI48"/>
<comment type="similarity">
    <text evidence="1">Belongs to the synaptobrevin family.</text>
</comment>
<reference evidence="12" key="5">
    <citation type="submission" date="2025-09" db="UniProtKB">
        <authorList>
            <consortium name="Ensembl"/>
        </authorList>
    </citation>
    <scope>IDENTIFICATION</scope>
</reference>
<dbReference type="PANTHER" id="PTHR45806">
    <property type="entry name" value="SYNAPTOBREVIN HOMOLOG YKT6"/>
    <property type="match status" value="1"/>
</dbReference>
<gene>
    <name evidence="12" type="primary">LOC113588680</name>
</gene>
<evidence type="ECO:0000313" key="13">
    <source>
        <dbReference type="Proteomes" id="UP000314983"/>
    </source>
</evidence>
<dbReference type="Pfam" id="PF00957">
    <property type="entry name" value="Synaptobrevin"/>
    <property type="match status" value="1"/>
</dbReference>
<evidence type="ECO:0000256" key="5">
    <source>
        <dbReference type="ARBA" id="ARBA00023139"/>
    </source>
</evidence>
<proteinExistence type="inferred from homology"/>
<evidence type="ECO:0000256" key="9">
    <source>
        <dbReference type="PROSITE-ProRule" id="PRU00290"/>
    </source>
</evidence>
<dbReference type="InterPro" id="IPR011012">
    <property type="entry name" value="Longin-like_dom_sf"/>
</dbReference>
<dbReference type="SMART" id="SM01270">
    <property type="entry name" value="Longin"/>
    <property type="match status" value="1"/>
</dbReference>
<dbReference type="Ensembl" id="ENSEEET00000050359.2">
    <property type="protein sequence ID" value="ENSEEEP00000049814.2"/>
    <property type="gene ID" value="ENSEEEG00000023409.2"/>
</dbReference>